<evidence type="ECO:0000313" key="10">
    <source>
        <dbReference type="EMBL" id="KAH7438930.1"/>
    </source>
</evidence>
<accession>A0A8T2UW70</accession>
<dbReference type="GO" id="GO:0009073">
    <property type="term" value="P:aromatic amino acid family biosynthetic process"/>
    <property type="evidence" value="ECO:0007669"/>
    <property type="project" value="UniProtKB-KW"/>
</dbReference>
<dbReference type="Pfam" id="PF01202">
    <property type="entry name" value="SKI"/>
    <property type="match status" value="1"/>
</dbReference>
<dbReference type="OrthoDB" id="197068at2759"/>
<dbReference type="GO" id="GO:0004765">
    <property type="term" value="F:shikimate kinase activity"/>
    <property type="evidence" value="ECO:0007669"/>
    <property type="project" value="TreeGrafter"/>
</dbReference>
<dbReference type="OMA" id="NIYEYAR"/>
<keyword evidence="7" id="KW-0418">Kinase</keyword>
<evidence type="ECO:0000256" key="5">
    <source>
        <dbReference type="ARBA" id="ARBA00022679"/>
    </source>
</evidence>
<comment type="subcellular location">
    <subcellularLocation>
        <location evidence="1">Plastid</location>
        <location evidence="1">Chloroplast</location>
    </subcellularLocation>
</comment>
<keyword evidence="6" id="KW-0547">Nucleotide-binding</keyword>
<dbReference type="PANTHER" id="PTHR21087:SF16">
    <property type="entry name" value="SHIKIMATE KINASE 1, CHLOROPLASTIC"/>
    <property type="match status" value="1"/>
</dbReference>
<protein>
    <recommendedName>
        <fullName evidence="12">Shikimate kinase</fullName>
    </recommendedName>
</protein>
<dbReference type="InterPro" id="IPR027417">
    <property type="entry name" value="P-loop_NTPase"/>
</dbReference>
<keyword evidence="8" id="KW-0067">ATP-binding</keyword>
<dbReference type="Proteomes" id="UP000825935">
    <property type="component" value="Chromosome 4"/>
</dbReference>
<dbReference type="PRINTS" id="PR01100">
    <property type="entry name" value="SHIKIMTKNASE"/>
</dbReference>
<keyword evidence="11" id="KW-1185">Reference proteome</keyword>
<dbReference type="HAMAP" id="MF_00109">
    <property type="entry name" value="Shikimate_kinase"/>
    <property type="match status" value="1"/>
</dbReference>
<keyword evidence="9" id="KW-0057">Aromatic amino acid biosynthesis</keyword>
<keyword evidence="3" id="KW-0150">Chloroplast</keyword>
<evidence type="ECO:0000313" key="11">
    <source>
        <dbReference type="Proteomes" id="UP000825935"/>
    </source>
</evidence>
<evidence type="ECO:0000256" key="7">
    <source>
        <dbReference type="ARBA" id="ARBA00022777"/>
    </source>
</evidence>
<dbReference type="CDD" id="cd00464">
    <property type="entry name" value="SK"/>
    <property type="match status" value="1"/>
</dbReference>
<evidence type="ECO:0008006" key="12">
    <source>
        <dbReference type="Google" id="ProtNLM"/>
    </source>
</evidence>
<dbReference type="SUPFAM" id="SSF52540">
    <property type="entry name" value="P-loop containing nucleoside triphosphate hydrolases"/>
    <property type="match status" value="1"/>
</dbReference>
<dbReference type="GO" id="GO:0005829">
    <property type="term" value="C:cytosol"/>
    <property type="evidence" value="ECO:0007669"/>
    <property type="project" value="TreeGrafter"/>
</dbReference>
<proteinExistence type="inferred from homology"/>
<dbReference type="PANTHER" id="PTHR21087">
    <property type="entry name" value="SHIKIMATE KINASE"/>
    <property type="match status" value="1"/>
</dbReference>
<dbReference type="InterPro" id="IPR000623">
    <property type="entry name" value="Shikimate_kinase/TSH1"/>
</dbReference>
<evidence type="ECO:0000256" key="4">
    <source>
        <dbReference type="ARBA" id="ARBA00022605"/>
    </source>
</evidence>
<gene>
    <name evidence="10" type="ORF">KP509_04G037500</name>
</gene>
<comment type="similarity">
    <text evidence="2">Belongs to the shikimate kinase family.</text>
</comment>
<dbReference type="GO" id="GO:0009507">
    <property type="term" value="C:chloroplast"/>
    <property type="evidence" value="ECO:0007669"/>
    <property type="project" value="UniProtKB-SubCell"/>
</dbReference>
<dbReference type="GO" id="GO:0005524">
    <property type="term" value="F:ATP binding"/>
    <property type="evidence" value="ECO:0007669"/>
    <property type="project" value="UniProtKB-KW"/>
</dbReference>
<comment type="caution">
    <text evidence="10">The sequence shown here is derived from an EMBL/GenBank/DDBJ whole genome shotgun (WGS) entry which is preliminary data.</text>
</comment>
<evidence type="ECO:0000256" key="1">
    <source>
        <dbReference type="ARBA" id="ARBA00004229"/>
    </source>
</evidence>
<evidence type="ECO:0000256" key="3">
    <source>
        <dbReference type="ARBA" id="ARBA00022528"/>
    </source>
</evidence>
<evidence type="ECO:0000256" key="6">
    <source>
        <dbReference type="ARBA" id="ARBA00022741"/>
    </source>
</evidence>
<organism evidence="10 11">
    <name type="scientific">Ceratopteris richardii</name>
    <name type="common">Triangle waterfern</name>
    <dbReference type="NCBI Taxonomy" id="49495"/>
    <lineage>
        <taxon>Eukaryota</taxon>
        <taxon>Viridiplantae</taxon>
        <taxon>Streptophyta</taxon>
        <taxon>Embryophyta</taxon>
        <taxon>Tracheophyta</taxon>
        <taxon>Polypodiopsida</taxon>
        <taxon>Polypodiidae</taxon>
        <taxon>Polypodiales</taxon>
        <taxon>Pteridineae</taxon>
        <taxon>Pteridaceae</taxon>
        <taxon>Parkerioideae</taxon>
        <taxon>Ceratopteris</taxon>
    </lineage>
</organism>
<keyword evidence="4" id="KW-0028">Amino-acid biosynthesis</keyword>
<name>A0A8T2UW70_CERRI</name>
<dbReference type="FunFam" id="3.40.50.300:FF:001033">
    <property type="entry name" value="Shikimate kinase 2, chloroplastic"/>
    <property type="match status" value="1"/>
</dbReference>
<sequence length="281" mass="31162">MSFTRLGCATSPYLAGQWTKTGLPRHFLPSPSLYREGLQYSGWSTGGKAYKTRSLICRAVEVKQEDESKILLKKRGTEIAHNLRGTCIYLVGMMGSGKSAIGQTLAEAVGYHFFDSDKLIEKAAGDGRTVFQMLEEEEDEKAFRDVETEVLKQLSCMGRLVVATGDGIVLRPMNWSYLRHGVTVWLDVPVEALANRVINAGEQCWSLSGSTTSSSPYDQAVEMLTDILKHRESFYADSDATVSFQKLVSQTGLDGVDSLTPTMLALEVLEEIDKLIKHKRH</sequence>
<keyword evidence="3" id="KW-0934">Plastid</keyword>
<dbReference type="InterPro" id="IPR031322">
    <property type="entry name" value="Shikimate/glucono_kinase"/>
</dbReference>
<evidence type="ECO:0000256" key="9">
    <source>
        <dbReference type="ARBA" id="ARBA00023141"/>
    </source>
</evidence>
<reference evidence="10" key="1">
    <citation type="submission" date="2021-08" db="EMBL/GenBank/DDBJ databases">
        <title>WGS assembly of Ceratopteris richardii.</title>
        <authorList>
            <person name="Marchant D.B."/>
            <person name="Chen G."/>
            <person name="Jenkins J."/>
            <person name="Shu S."/>
            <person name="Leebens-Mack J."/>
            <person name="Grimwood J."/>
            <person name="Schmutz J."/>
            <person name="Soltis P."/>
            <person name="Soltis D."/>
            <person name="Chen Z.-H."/>
        </authorList>
    </citation>
    <scope>NUCLEOTIDE SEQUENCE</scope>
    <source>
        <strain evidence="10">Whitten #5841</strain>
        <tissue evidence="10">Leaf</tissue>
    </source>
</reference>
<dbReference type="AlphaFoldDB" id="A0A8T2UW70"/>
<dbReference type="Gene3D" id="3.40.50.300">
    <property type="entry name" value="P-loop containing nucleotide triphosphate hydrolases"/>
    <property type="match status" value="1"/>
</dbReference>
<keyword evidence="5" id="KW-0808">Transferase</keyword>
<dbReference type="GO" id="GO:0008652">
    <property type="term" value="P:amino acid biosynthetic process"/>
    <property type="evidence" value="ECO:0007669"/>
    <property type="project" value="UniProtKB-KW"/>
</dbReference>
<evidence type="ECO:0000256" key="8">
    <source>
        <dbReference type="ARBA" id="ARBA00022840"/>
    </source>
</evidence>
<evidence type="ECO:0000256" key="2">
    <source>
        <dbReference type="ARBA" id="ARBA00006997"/>
    </source>
</evidence>
<dbReference type="EMBL" id="CM035409">
    <property type="protein sequence ID" value="KAH7438930.1"/>
    <property type="molecule type" value="Genomic_DNA"/>
</dbReference>